<keyword evidence="1" id="KW-0812">Transmembrane</keyword>
<feature type="transmembrane region" description="Helical" evidence="1">
    <location>
        <begin position="160"/>
        <end position="178"/>
    </location>
</feature>
<evidence type="ECO:0000256" key="1">
    <source>
        <dbReference type="SAM" id="Phobius"/>
    </source>
</evidence>
<feature type="transmembrane region" description="Helical" evidence="1">
    <location>
        <begin position="229"/>
        <end position="249"/>
    </location>
</feature>
<evidence type="ECO:0000313" key="4">
    <source>
        <dbReference type="Proteomes" id="UP000196803"/>
    </source>
</evidence>
<feature type="transmembrane region" description="Helical" evidence="1">
    <location>
        <begin position="12"/>
        <end position="34"/>
    </location>
</feature>
<evidence type="ECO:0000313" key="3">
    <source>
        <dbReference type="EMBL" id="SMR95727.1"/>
    </source>
</evidence>
<dbReference type="PANTHER" id="PTHR36435">
    <property type="entry name" value="SLR1288 PROTEIN"/>
    <property type="match status" value="1"/>
</dbReference>
<dbReference type="InterPro" id="IPR052710">
    <property type="entry name" value="CAAX_protease"/>
</dbReference>
<feature type="transmembrane region" description="Helical" evidence="1">
    <location>
        <begin position="184"/>
        <end position="209"/>
    </location>
</feature>
<comment type="caution">
    <text evidence="3">The sequence shown here is derived from an EMBL/GenBank/DDBJ whole genome shotgun (WGS) entry which is preliminary data.</text>
</comment>
<dbReference type="EMBL" id="FXXC01000001">
    <property type="protein sequence ID" value="SMR95727.1"/>
    <property type="molecule type" value="Genomic_DNA"/>
</dbReference>
<feature type="transmembrane region" description="Helical" evidence="1">
    <location>
        <begin position="129"/>
        <end position="148"/>
    </location>
</feature>
<keyword evidence="1" id="KW-1133">Transmembrane helix</keyword>
<feature type="domain" description="CAAX prenyl protease 2/Lysostaphin resistance protein A-like" evidence="2">
    <location>
        <begin position="131"/>
        <end position="215"/>
    </location>
</feature>
<evidence type="ECO:0000259" key="2">
    <source>
        <dbReference type="Pfam" id="PF02517"/>
    </source>
</evidence>
<keyword evidence="4" id="KW-1185">Reference proteome</keyword>
<dbReference type="Pfam" id="PF02517">
    <property type="entry name" value="Rce1-like"/>
    <property type="match status" value="1"/>
</dbReference>
<keyword evidence="1" id="KW-0472">Membrane</keyword>
<dbReference type="PANTHER" id="PTHR36435:SF1">
    <property type="entry name" value="CAAX AMINO TERMINAL PROTEASE FAMILY PROTEIN"/>
    <property type="match status" value="1"/>
</dbReference>
<name>A0ABY1SBM5_CALBS</name>
<sequence length="262" mass="30403">MSQSSHTIKRKQCLVKCIVIYLISSVLCLFFVYIFTDEWNSTLSQIFSDLVTIIFVIIFCSSELKYMLNYSNSRYILTFRNIVCFIGIGITYNLIVDTVDKILKLYKYIPDSKIYFEFINGLNYSGIKFGLIVLAIGIVGPIIEEVIFRGLLLEIFMNKLNITVAVLSDAFVFAVFHGNLYQGFYAFTFGILVCFFYLWTRTIIVPIIIHISANTFTLFMKNISINSKLVFILFLASLIFFTKTIFNFYKLRSLNKRNNHIE</sequence>
<reference evidence="3 4" key="1">
    <citation type="submission" date="2017-05" db="EMBL/GenBank/DDBJ databases">
        <authorList>
            <person name="Varghese N."/>
            <person name="Submissions S."/>
        </authorList>
    </citation>
    <scope>NUCLEOTIDE SEQUENCE [LARGE SCALE GENOMIC DNA]</scope>
    <source>
        <strain evidence="3 4">MACB1020</strain>
    </source>
</reference>
<dbReference type="InterPro" id="IPR003675">
    <property type="entry name" value="Rce1/LyrA-like_dom"/>
</dbReference>
<proteinExistence type="predicted"/>
<feature type="transmembrane region" description="Helical" evidence="1">
    <location>
        <begin position="46"/>
        <end position="64"/>
    </location>
</feature>
<protein>
    <recommendedName>
        <fullName evidence="2">CAAX prenyl protease 2/Lysostaphin resistance protein A-like domain-containing protein</fullName>
    </recommendedName>
</protein>
<organism evidence="3 4">
    <name type="scientific">Caldicellulosiruptor bescii</name>
    <name type="common">Anaerocellum thermophilum</name>
    <dbReference type="NCBI Taxonomy" id="31899"/>
    <lineage>
        <taxon>Bacteria</taxon>
        <taxon>Bacillati</taxon>
        <taxon>Bacillota</taxon>
        <taxon>Bacillota incertae sedis</taxon>
        <taxon>Caldicellulosiruptorales</taxon>
        <taxon>Caldicellulosiruptoraceae</taxon>
        <taxon>Caldicellulosiruptor</taxon>
    </lineage>
</organism>
<accession>A0ABY1SBM5</accession>
<dbReference type="Proteomes" id="UP000196803">
    <property type="component" value="Unassembled WGS sequence"/>
</dbReference>
<gene>
    <name evidence="3" type="ORF">SAMN05216240_2790</name>
</gene>
<feature type="transmembrane region" description="Helical" evidence="1">
    <location>
        <begin position="76"/>
        <end position="95"/>
    </location>
</feature>